<keyword evidence="1 2" id="KW-0597">Phosphoprotein</keyword>
<dbReference type="InterPro" id="IPR010093">
    <property type="entry name" value="SinI_DNA-bd"/>
</dbReference>
<dbReference type="Gene3D" id="1.10.1660.10">
    <property type="match status" value="1"/>
</dbReference>
<comment type="caution">
    <text evidence="4">The sequence shown here is derived from an EMBL/GenBank/DDBJ whole genome shotgun (WGS) entry which is preliminary data.</text>
</comment>
<evidence type="ECO:0000256" key="2">
    <source>
        <dbReference type="PROSITE-ProRule" id="PRU00169"/>
    </source>
</evidence>
<dbReference type="InterPro" id="IPR011006">
    <property type="entry name" value="CheY-like_superfamily"/>
</dbReference>
<dbReference type="SMART" id="SM00448">
    <property type="entry name" value="REC"/>
    <property type="match status" value="1"/>
</dbReference>
<dbReference type="Gene3D" id="3.40.50.2300">
    <property type="match status" value="1"/>
</dbReference>
<feature type="modified residue" description="4-aspartylphosphate" evidence="2">
    <location>
        <position position="121"/>
    </location>
</feature>
<dbReference type="PANTHER" id="PTHR44591:SF3">
    <property type="entry name" value="RESPONSE REGULATORY DOMAIN-CONTAINING PROTEIN"/>
    <property type="match status" value="1"/>
</dbReference>
<dbReference type="PANTHER" id="PTHR44591">
    <property type="entry name" value="STRESS RESPONSE REGULATOR PROTEIN 1"/>
    <property type="match status" value="1"/>
</dbReference>
<dbReference type="GO" id="GO:0003677">
    <property type="term" value="F:DNA binding"/>
    <property type="evidence" value="ECO:0007669"/>
    <property type="project" value="InterPro"/>
</dbReference>
<evidence type="ECO:0000259" key="3">
    <source>
        <dbReference type="PROSITE" id="PS50110"/>
    </source>
</evidence>
<evidence type="ECO:0000313" key="4">
    <source>
        <dbReference type="EMBL" id="HDD44975.1"/>
    </source>
</evidence>
<dbReference type="EMBL" id="DRBS01000330">
    <property type="protein sequence ID" value="HDD44975.1"/>
    <property type="molecule type" value="Genomic_DNA"/>
</dbReference>
<dbReference type="SUPFAM" id="SSF46955">
    <property type="entry name" value="Putative DNA-binding domain"/>
    <property type="match status" value="1"/>
</dbReference>
<dbReference type="Pfam" id="PF12728">
    <property type="entry name" value="HTH_17"/>
    <property type="match status" value="1"/>
</dbReference>
<dbReference type="GO" id="GO:0000160">
    <property type="term" value="P:phosphorelay signal transduction system"/>
    <property type="evidence" value="ECO:0007669"/>
    <property type="project" value="InterPro"/>
</dbReference>
<proteinExistence type="predicted"/>
<protein>
    <submittedName>
        <fullName evidence="4">Response regulator</fullName>
    </submittedName>
</protein>
<dbReference type="InterPro" id="IPR050595">
    <property type="entry name" value="Bact_response_regulator"/>
</dbReference>
<dbReference type="InterPro" id="IPR001789">
    <property type="entry name" value="Sig_transdc_resp-reg_receiver"/>
</dbReference>
<dbReference type="Pfam" id="PF00072">
    <property type="entry name" value="Response_reg"/>
    <property type="match status" value="1"/>
</dbReference>
<dbReference type="NCBIfam" id="TIGR01764">
    <property type="entry name" value="excise"/>
    <property type="match status" value="1"/>
</dbReference>
<organism evidence="4">
    <name type="scientific">Desulfofervidus auxilii</name>
    <dbReference type="NCBI Taxonomy" id="1621989"/>
    <lineage>
        <taxon>Bacteria</taxon>
        <taxon>Pseudomonadati</taxon>
        <taxon>Thermodesulfobacteriota</taxon>
        <taxon>Candidatus Desulfofervidia</taxon>
        <taxon>Candidatus Desulfofervidales</taxon>
        <taxon>Candidatus Desulfofervidaceae</taxon>
        <taxon>Candidatus Desulfofervidus</taxon>
    </lineage>
</organism>
<dbReference type="PROSITE" id="PS50110">
    <property type="entry name" value="RESPONSE_REGULATORY"/>
    <property type="match status" value="1"/>
</dbReference>
<dbReference type="InterPro" id="IPR041657">
    <property type="entry name" value="HTH_17"/>
</dbReference>
<dbReference type="SUPFAM" id="SSF52172">
    <property type="entry name" value="CheY-like"/>
    <property type="match status" value="1"/>
</dbReference>
<dbReference type="InterPro" id="IPR009061">
    <property type="entry name" value="DNA-bd_dom_put_sf"/>
</dbReference>
<dbReference type="AlphaFoldDB" id="A0A7C0U3W8"/>
<name>A0A7C0U3W8_DESA2</name>
<feature type="domain" description="Response regulatory" evidence="3">
    <location>
        <begin position="70"/>
        <end position="188"/>
    </location>
</feature>
<accession>A0A7C0U3W8</accession>
<dbReference type="Proteomes" id="UP000886289">
    <property type="component" value="Unassembled WGS sequence"/>
</dbReference>
<dbReference type="CDD" id="cd04762">
    <property type="entry name" value="HTH_MerR-trunc"/>
    <property type="match status" value="1"/>
</dbReference>
<gene>
    <name evidence="4" type="ORF">ENG63_08990</name>
</gene>
<reference evidence="4" key="1">
    <citation type="journal article" date="2020" name="mSystems">
        <title>Genome- and Community-Level Interaction Insights into Carbon Utilization and Element Cycling Functions of Hydrothermarchaeota in Hydrothermal Sediment.</title>
        <authorList>
            <person name="Zhou Z."/>
            <person name="Liu Y."/>
            <person name="Xu W."/>
            <person name="Pan J."/>
            <person name="Luo Z.H."/>
            <person name="Li M."/>
        </authorList>
    </citation>
    <scope>NUCLEOTIDE SEQUENCE [LARGE SCALE GENOMIC DNA]</scope>
    <source>
        <strain evidence="4">HyVt-233</strain>
    </source>
</reference>
<evidence type="ECO:0000256" key="1">
    <source>
        <dbReference type="ARBA" id="ARBA00022553"/>
    </source>
</evidence>
<sequence length="189" mass="21255">MVKRDKNDFITTAEAGRICGVARTTISKWIDEGLLKAFITPGGHRKIRRGDLEKFIRKYGLSLGVERKKKILIVDDNPDDIKLLRAAFLAASNDYEIHSADGGFEAIYKLGEVKPDLVILDIVMPDMDGFTVCQKIKTNPETKEIKVIAVTAYPDEEKKQKAFNCGVDAFFTKPLDIEALIKKILELLR</sequence>